<dbReference type="PROSITE" id="PS51462">
    <property type="entry name" value="NUDIX"/>
    <property type="match status" value="1"/>
</dbReference>
<feature type="transmembrane region" description="Helical" evidence="4">
    <location>
        <begin position="232"/>
        <end position="252"/>
    </location>
</feature>
<feature type="transmembrane region" description="Helical" evidence="4">
    <location>
        <begin position="140"/>
        <end position="159"/>
    </location>
</feature>
<accession>A0A7S9KRF4</accession>
<feature type="transmembrane region" description="Helical" evidence="4">
    <location>
        <begin position="114"/>
        <end position="133"/>
    </location>
</feature>
<dbReference type="GO" id="GO:0016020">
    <property type="term" value="C:membrane"/>
    <property type="evidence" value="ECO:0007669"/>
    <property type="project" value="UniProtKB-SubCell"/>
</dbReference>
<organism evidence="6 7">
    <name type="scientific">Epichloe festucae (strain Fl1)</name>
    <dbReference type="NCBI Taxonomy" id="877507"/>
    <lineage>
        <taxon>Eukaryota</taxon>
        <taxon>Fungi</taxon>
        <taxon>Dikarya</taxon>
        <taxon>Ascomycota</taxon>
        <taxon>Pezizomycotina</taxon>
        <taxon>Sordariomycetes</taxon>
        <taxon>Hypocreomycetidae</taxon>
        <taxon>Hypocreales</taxon>
        <taxon>Clavicipitaceae</taxon>
        <taxon>Epichloe</taxon>
    </lineage>
</organism>
<dbReference type="InterPro" id="IPR050327">
    <property type="entry name" value="Proton-linked_MCT"/>
</dbReference>
<dbReference type="PANTHER" id="PTHR11360">
    <property type="entry name" value="MONOCARBOXYLATE TRANSPORTER"/>
    <property type="match status" value="1"/>
</dbReference>
<dbReference type="SUPFAM" id="SSF103473">
    <property type="entry name" value="MFS general substrate transporter"/>
    <property type="match status" value="1"/>
</dbReference>
<evidence type="ECO:0000256" key="4">
    <source>
        <dbReference type="SAM" id="Phobius"/>
    </source>
</evidence>
<feature type="transmembrane region" description="Helical" evidence="4">
    <location>
        <begin position="366"/>
        <end position="391"/>
    </location>
</feature>
<dbReference type="OrthoDB" id="2213137at2759"/>
<comment type="subcellular location">
    <subcellularLocation>
        <location evidence="1">Membrane</location>
        <topology evidence="1">Multi-pass membrane protein</topology>
    </subcellularLocation>
</comment>
<dbReference type="Gene3D" id="1.20.1250.20">
    <property type="entry name" value="MFS general substrate transporter like domains"/>
    <property type="match status" value="1"/>
</dbReference>
<dbReference type="PRINTS" id="PR00502">
    <property type="entry name" value="NUDIXFAMILY"/>
</dbReference>
<gene>
    <name evidence="6" type="ORF">C2857_007863</name>
</gene>
<dbReference type="Pfam" id="PF07690">
    <property type="entry name" value="MFS_1"/>
    <property type="match status" value="1"/>
</dbReference>
<dbReference type="GO" id="GO:0016787">
    <property type="term" value="F:hydrolase activity"/>
    <property type="evidence" value="ECO:0007669"/>
    <property type="project" value="UniProtKB-KW"/>
</dbReference>
<keyword evidence="4" id="KW-0472">Membrane</keyword>
<dbReference type="InterPro" id="IPR000086">
    <property type="entry name" value="NUDIX_hydrolase_dom"/>
</dbReference>
<keyword evidence="3" id="KW-0378">Hydrolase</keyword>
<feature type="domain" description="Nudix hydrolase" evidence="5">
    <location>
        <begin position="544"/>
        <end position="681"/>
    </location>
</feature>
<dbReference type="FunFam" id="3.90.79.10:FF:000016">
    <property type="entry name" value="ADP-sugar pyrophosphatase isoform X1"/>
    <property type="match status" value="1"/>
</dbReference>
<dbReference type="SUPFAM" id="SSF55811">
    <property type="entry name" value="Nudix"/>
    <property type="match status" value="1"/>
</dbReference>
<evidence type="ECO:0000313" key="6">
    <source>
        <dbReference type="EMBL" id="QPG98685.1"/>
    </source>
</evidence>
<dbReference type="CDD" id="cd18888">
    <property type="entry name" value="NUDIX_ADPRase_Nudt5"/>
    <property type="match status" value="1"/>
</dbReference>
<feature type="transmembrane region" description="Helical" evidence="4">
    <location>
        <begin position="273"/>
        <end position="296"/>
    </location>
</feature>
<evidence type="ECO:0000256" key="3">
    <source>
        <dbReference type="ARBA" id="ARBA00022801"/>
    </source>
</evidence>
<dbReference type="Proteomes" id="UP000594364">
    <property type="component" value="Chromosome 2"/>
</dbReference>
<dbReference type="GO" id="GO:0022857">
    <property type="term" value="F:transmembrane transporter activity"/>
    <property type="evidence" value="ECO:0007669"/>
    <property type="project" value="InterPro"/>
</dbReference>
<dbReference type="PANTHER" id="PTHR11360:SF130">
    <property type="entry name" value="MAJOR FACILITATOR SUPERFAMILY (MFS) PROFILE DOMAIN-CONTAINING PROTEIN-RELATED"/>
    <property type="match status" value="1"/>
</dbReference>
<evidence type="ECO:0000256" key="1">
    <source>
        <dbReference type="ARBA" id="ARBA00004141"/>
    </source>
</evidence>
<dbReference type="Pfam" id="PF00293">
    <property type="entry name" value="NUDIX"/>
    <property type="match status" value="1"/>
</dbReference>
<dbReference type="InterPro" id="IPR020476">
    <property type="entry name" value="Nudix_hydrolase"/>
</dbReference>
<sequence>MGDSGVYDRKKETCLVHDIAEMGGSRSSSSSSSSVITVCDPHHAPRRCVSEKPASDTPSSDLDFDFDPPDGGWRAWSQVFAANLANAVSWGYAATWGVYQLYYVDSLGMAAADVSWIGSIQVFIAFLVCAPSGRIADAGYSHEVIIVGCFFVVLGSYMTSFCSEYWQIMLAQGVCLGLGIGIVSTPAVTITSSYFKKRRPLALSISAIGTSAGGVIFPATVQYLIPQVGFRWASRVAALVALVLCTGSCALLRPRLPGRKTGPWIEWAAFRETTYVLFAMGAFLNFYGMYFGLFYINSFARNVVGFSSLESVNLLLITNAVGIGVRPLAGHLANQCLGPINIYILATASIGVMLFIWSVITTRASMYAFSIFYGVVVSANQATYVSSLASLTRDPRKMGIRFGMVETLCAFSALGGPPTAGAIIDRSGGEYLGAQIWGASVMLAAALVLAAARISVTGWKWRVLLLENTFFGAFGTGSHFQFFRFNRGPTPCQRNEASRSLVHYHPQPDSEARWIKLTRITYQDPSGASRTWESAERRTRPKGADIDGVGMIAILDKPTGKEIILQRQFRPPIGMVTIELPAGLIDAGESAEEAAVRELREETGYAGVVTEVTPIMYNDPGFCNTNTRIVHMKIDASLPENQNPQPQLEDGEFIEVFTVKLADLWEQCKKLEKEGYAIDARVGTVAEGILLAQRLNL</sequence>
<dbReference type="CDD" id="cd17352">
    <property type="entry name" value="MFS_MCT_SLC16"/>
    <property type="match status" value="1"/>
</dbReference>
<feature type="transmembrane region" description="Helical" evidence="4">
    <location>
        <begin position="165"/>
        <end position="189"/>
    </location>
</feature>
<comment type="similarity">
    <text evidence="2">Belongs to the major facilitator superfamily. Monocarboxylate porter (TC 2.A.1.13) family.</text>
</comment>
<dbReference type="EMBL" id="CP031386">
    <property type="protein sequence ID" value="QPG98685.1"/>
    <property type="molecule type" value="Genomic_DNA"/>
</dbReference>
<name>A0A7S9KRF4_EPIFF</name>
<evidence type="ECO:0000256" key="2">
    <source>
        <dbReference type="ARBA" id="ARBA00006727"/>
    </source>
</evidence>
<keyword evidence="7" id="KW-1185">Reference proteome</keyword>
<protein>
    <recommendedName>
        <fullName evidence="5">Nudix hydrolase domain-containing protein</fullName>
    </recommendedName>
</protein>
<feature type="transmembrane region" description="Helical" evidence="4">
    <location>
        <begin position="201"/>
        <end position="220"/>
    </location>
</feature>
<feature type="transmembrane region" description="Helical" evidence="4">
    <location>
        <begin position="84"/>
        <end position="102"/>
    </location>
</feature>
<feature type="transmembrane region" description="Helical" evidence="4">
    <location>
        <begin position="436"/>
        <end position="456"/>
    </location>
</feature>
<dbReference type="PROSITE" id="PS00893">
    <property type="entry name" value="NUDIX_BOX"/>
    <property type="match status" value="1"/>
</dbReference>
<keyword evidence="4" id="KW-0812">Transmembrane</keyword>
<feature type="transmembrane region" description="Helical" evidence="4">
    <location>
        <begin position="308"/>
        <end position="328"/>
    </location>
</feature>
<dbReference type="InterPro" id="IPR036259">
    <property type="entry name" value="MFS_trans_sf"/>
</dbReference>
<evidence type="ECO:0000259" key="5">
    <source>
        <dbReference type="PROSITE" id="PS51462"/>
    </source>
</evidence>
<keyword evidence="4" id="KW-1133">Transmembrane helix</keyword>
<dbReference type="Gene3D" id="3.90.79.10">
    <property type="entry name" value="Nucleoside Triphosphate Pyrophosphohydrolase"/>
    <property type="match status" value="1"/>
</dbReference>
<evidence type="ECO:0000313" key="7">
    <source>
        <dbReference type="Proteomes" id="UP000594364"/>
    </source>
</evidence>
<dbReference type="InterPro" id="IPR011701">
    <property type="entry name" value="MFS"/>
</dbReference>
<feature type="transmembrane region" description="Helical" evidence="4">
    <location>
        <begin position="340"/>
        <end position="360"/>
    </location>
</feature>
<proteinExistence type="inferred from homology"/>
<dbReference type="InterPro" id="IPR015797">
    <property type="entry name" value="NUDIX_hydrolase-like_dom_sf"/>
</dbReference>
<dbReference type="AlphaFoldDB" id="A0A7S9KRF4"/>
<dbReference type="InterPro" id="IPR020084">
    <property type="entry name" value="NUDIX_hydrolase_CS"/>
</dbReference>
<feature type="transmembrane region" description="Helical" evidence="4">
    <location>
        <begin position="403"/>
        <end position="424"/>
    </location>
</feature>
<reference evidence="6 7" key="1">
    <citation type="journal article" date="2018" name="PLoS Genet.">
        <title>Repeat elements organise 3D genome structure and mediate transcription in the filamentous fungus Epichloe festucae.</title>
        <authorList>
            <person name="Winter D.J."/>
            <person name="Ganley A.R.D."/>
            <person name="Young C.A."/>
            <person name="Liachko I."/>
            <person name="Schardl C.L."/>
            <person name="Dupont P.Y."/>
            <person name="Berry D."/>
            <person name="Ram A."/>
            <person name="Scott B."/>
            <person name="Cox M.P."/>
        </authorList>
    </citation>
    <scope>NUCLEOTIDE SEQUENCE [LARGE SCALE GENOMIC DNA]</scope>
    <source>
        <strain evidence="6 7">Fl1</strain>
    </source>
</reference>